<dbReference type="Gene3D" id="3.40.50.720">
    <property type="entry name" value="NAD(P)-binding Rossmann-like Domain"/>
    <property type="match status" value="2"/>
</dbReference>
<gene>
    <name evidence="1" type="ORF">MSPICULIGERA_LOCUS14575</name>
</gene>
<protein>
    <submittedName>
        <fullName evidence="1">Uncharacterized protein</fullName>
    </submittedName>
</protein>
<comment type="caution">
    <text evidence="1">The sequence shown here is derived from an EMBL/GenBank/DDBJ whole genome shotgun (WGS) entry which is preliminary data.</text>
</comment>
<dbReference type="Proteomes" id="UP001177023">
    <property type="component" value="Unassembled WGS sequence"/>
</dbReference>
<organism evidence="1 2">
    <name type="scientific">Mesorhabditis spiculigera</name>
    <dbReference type="NCBI Taxonomy" id="96644"/>
    <lineage>
        <taxon>Eukaryota</taxon>
        <taxon>Metazoa</taxon>
        <taxon>Ecdysozoa</taxon>
        <taxon>Nematoda</taxon>
        <taxon>Chromadorea</taxon>
        <taxon>Rhabditida</taxon>
        <taxon>Rhabditina</taxon>
        <taxon>Rhabditomorpha</taxon>
        <taxon>Rhabditoidea</taxon>
        <taxon>Rhabditidae</taxon>
        <taxon>Mesorhabditinae</taxon>
        <taxon>Mesorhabditis</taxon>
    </lineage>
</organism>
<dbReference type="PANTHER" id="PTHR44115:SF4">
    <property type="entry name" value="OXIDOREDUCTASE"/>
    <property type="match status" value="1"/>
</dbReference>
<dbReference type="Pfam" id="PF13561">
    <property type="entry name" value="adh_short_C2"/>
    <property type="match status" value="1"/>
</dbReference>
<dbReference type="AlphaFoldDB" id="A0AA36CXU6"/>
<evidence type="ECO:0000313" key="2">
    <source>
        <dbReference type="Proteomes" id="UP001177023"/>
    </source>
</evidence>
<dbReference type="Pfam" id="PF00106">
    <property type="entry name" value="adh_short"/>
    <property type="match status" value="1"/>
</dbReference>
<dbReference type="PRINTS" id="PR00081">
    <property type="entry name" value="GDHRDH"/>
</dbReference>
<accession>A0AA36CXU6</accession>
<dbReference type="InterPro" id="IPR002347">
    <property type="entry name" value="SDR_fam"/>
</dbReference>
<proteinExistence type="predicted"/>
<dbReference type="SUPFAM" id="SSF51735">
    <property type="entry name" value="NAD(P)-binding Rossmann-fold domains"/>
    <property type="match status" value="1"/>
</dbReference>
<dbReference type="EMBL" id="CATQJA010002643">
    <property type="protein sequence ID" value="CAJ0576280.1"/>
    <property type="molecule type" value="Genomic_DNA"/>
</dbReference>
<name>A0AA36CXU6_9BILA</name>
<sequence length="121" mass="12945">MAKQFEGKVVLITGSSNGIGRGMAIYFAAHGAKVTIAGSLTKEPLMSKLVQDTVEPFGSLDHLVKFPYYGMSKSVLDPLTRSLALELIPKGIRVNGVKPGAVSSEIMQRQGATQEILNRQG</sequence>
<evidence type="ECO:0000313" key="1">
    <source>
        <dbReference type="EMBL" id="CAJ0576280.1"/>
    </source>
</evidence>
<dbReference type="InterPro" id="IPR036291">
    <property type="entry name" value="NAD(P)-bd_dom_sf"/>
</dbReference>
<keyword evidence="2" id="KW-1185">Reference proteome</keyword>
<reference evidence="1" key="1">
    <citation type="submission" date="2023-06" db="EMBL/GenBank/DDBJ databases">
        <authorList>
            <person name="Delattre M."/>
        </authorList>
    </citation>
    <scope>NUCLEOTIDE SEQUENCE</scope>
    <source>
        <strain evidence="1">AF72</strain>
    </source>
</reference>
<dbReference type="PANTHER" id="PTHR44115">
    <property type="entry name" value="PROTEIN CBG09704"/>
    <property type="match status" value="1"/>
</dbReference>
<feature type="non-terminal residue" evidence="1">
    <location>
        <position position="1"/>
    </location>
</feature>